<name>A0A0C2WT60_AMAMK</name>
<evidence type="ECO:0000256" key="1">
    <source>
        <dbReference type="SAM" id="MobiDB-lite"/>
    </source>
</evidence>
<feature type="region of interest" description="Disordered" evidence="1">
    <location>
        <begin position="241"/>
        <end position="268"/>
    </location>
</feature>
<keyword evidence="3" id="KW-1185">Reference proteome</keyword>
<accession>A0A0C2WT60</accession>
<sequence length="268" mass="30165">MGTEPLVTNDLVQSAELRVRAVEAAHATALFAPVNLLNMFQNVSDRLDTIATTCDNNRIVSRNAHRRSPQPYIPLKKTNPGHGLALAQVVAHNIAVRNGLHAPAQPLALGSTPPHFNPNLPTYNHDTIYQLIIFYNDDFGILPGDTLSSRVENIIYLQVLSNSIYLFILVVSLRYYSLPTLPRRVSLKFQRARAESLNIVDPEKLVSDDKQYKYLVKRFNFKVVLSTFACSFWYRCQSGFRDRQSPQKGQKGQSSTHEAVRIESAISN</sequence>
<evidence type="ECO:0000313" key="2">
    <source>
        <dbReference type="EMBL" id="KIL59936.1"/>
    </source>
</evidence>
<dbReference type="Proteomes" id="UP000054549">
    <property type="component" value="Unassembled WGS sequence"/>
</dbReference>
<dbReference type="STRING" id="946122.A0A0C2WT60"/>
<feature type="compositionally biased region" description="Low complexity" evidence="1">
    <location>
        <begin position="246"/>
        <end position="255"/>
    </location>
</feature>
<dbReference type="InParanoid" id="A0A0C2WT60"/>
<proteinExistence type="predicted"/>
<evidence type="ECO:0000313" key="3">
    <source>
        <dbReference type="Proteomes" id="UP000054549"/>
    </source>
</evidence>
<dbReference type="AlphaFoldDB" id="A0A0C2WT60"/>
<organism evidence="2 3">
    <name type="scientific">Amanita muscaria (strain Koide BX008)</name>
    <dbReference type="NCBI Taxonomy" id="946122"/>
    <lineage>
        <taxon>Eukaryota</taxon>
        <taxon>Fungi</taxon>
        <taxon>Dikarya</taxon>
        <taxon>Basidiomycota</taxon>
        <taxon>Agaricomycotina</taxon>
        <taxon>Agaricomycetes</taxon>
        <taxon>Agaricomycetidae</taxon>
        <taxon>Agaricales</taxon>
        <taxon>Pluteineae</taxon>
        <taxon>Amanitaceae</taxon>
        <taxon>Amanita</taxon>
    </lineage>
</organism>
<dbReference type="HOGENOM" id="CLU_1038172_0_0_1"/>
<dbReference type="OrthoDB" id="3047760at2759"/>
<gene>
    <name evidence="2" type="ORF">M378DRAFT_199975</name>
</gene>
<reference evidence="2 3" key="1">
    <citation type="submission" date="2014-04" db="EMBL/GenBank/DDBJ databases">
        <title>Evolutionary Origins and Diversification of the Mycorrhizal Mutualists.</title>
        <authorList>
            <consortium name="DOE Joint Genome Institute"/>
            <consortium name="Mycorrhizal Genomics Consortium"/>
            <person name="Kohler A."/>
            <person name="Kuo A."/>
            <person name="Nagy L.G."/>
            <person name="Floudas D."/>
            <person name="Copeland A."/>
            <person name="Barry K.W."/>
            <person name="Cichocki N."/>
            <person name="Veneault-Fourrey C."/>
            <person name="LaButti K."/>
            <person name="Lindquist E.A."/>
            <person name="Lipzen A."/>
            <person name="Lundell T."/>
            <person name="Morin E."/>
            <person name="Murat C."/>
            <person name="Riley R."/>
            <person name="Ohm R."/>
            <person name="Sun H."/>
            <person name="Tunlid A."/>
            <person name="Henrissat B."/>
            <person name="Grigoriev I.V."/>
            <person name="Hibbett D.S."/>
            <person name="Martin F."/>
        </authorList>
    </citation>
    <scope>NUCLEOTIDE SEQUENCE [LARGE SCALE GENOMIC DNA]</scope>
    <source>
        <strain evidence="2 3">Koide BX008</strain>
    </source>
</reference>
<dbReference type="EMBL" id="KN818307">
    <property type="protein sequence ID" value="KIL59936.1"/>
    <property type="molecule type" value="Genomic_DNA"/>
</dbReference>
<protein>
    <submittedName>
        <fullName evidence="2">Uncharacterized protein</fullName>
    </submittedName>
</protein>